<dbReference type="RefSeq" id="WP_212648244.1">
    <property type="nucleotide sequence ID" value="NZ_FWWU01000004.1"/>
</dbReference>
<keyword evidence="4" id="KW-1185">Reference proteome</keyword>
<dbReference type="Pfam" id="PF01075">
    <property type="entry name" value="Glyco_transf_9"/>
    <property type="match status" value="1"/>
</dbReference>
<dbReference type="EMBL" id="FWWU01000004">
    <property type="protein sequence ID" value="SMB80336.1"/>
    <property type="molecule type" value="Genomic_DNA"/>
</dbReference>
<dbReference type="GO" id="GO:0009244">
    <property type="term" value="P:lipopolysaccharide core region biosynthetic process"/>
    <property type="evidence" value="ECO:0007669"/>
    <property type="project" value="TreeGrafter"/>
</dbReference>
<dbReference type="InterPro" id="IPR051199">
    <property type="entry name" value="LPS_LOS_Heptosyltrfase"/>
</dbReference>
<proteinExistence type="predicted"/>
<dbReference type="STRING" id="695939.SAMN00790413_05496"/>
<accession>A0A1W1UGW8</accession>
<keyword evidence="1" id="KW-0328">Glycosyltransferase</keyword>
<name>A0A1W1UGW8_9DEIO</name>
<evidence type="ECO:0000313" key="4">
    <source>
        <dbReference type="Proteomes" id="UP000192582"/>
    </source>
</evidence>
<evidence type="ECO:0000256" key="2">
    <source>
        <dbReference type="ARBA" id="ARBA00022679"/>
    </source>
</evidence>
<reference evidence="3 4" key="1">
    <citation type="submission" date="2017-04" db="EMBL/GenBank/DDBJ databases">
        <authorList>
            <person name="Afonso C.L."/>
            <person name="Miller P.J."/>
            <person name="Scott M.A."/>
            <person name="Spackman E."/>
            <person name="Goraichik I."/>
            <person name="Dimitrov K.M."/>
            <person name="Suarez D.L."/>
            <person name="Swayne D.E."/>
        </authorList>
    </citation>
    <scope>NUCLEOTIDE SEQUENCE [LARGE SCALE GENOMIC DNA]</scope>
    <source>
        <strain evidence="3 4">KR-140</strain>
    </source>
</reference>
<dbReference type="InterPro" id="IPR002201">
    <property type="entry name" value="Glyco_trans_9"/>
</dbReference>
<evidence type="ECO:0000256" key="1">
    <source>
        <dbReference type="ARBA" id="ARBA00022676"/>
    </source>
</evidence>
<dbReference type="PANTHER" id="PTHR30160:SF1">
    <property type="entry name" value="LIPOPOLYSACCHARIDE 1,2-N-ACETYLGLUCOSAMINETRANSFERASE-RELATED"/>
    <property type="match status" value="1"/>
</dbReference>
<dbReference type="Proteomes" id="UP000192582">
    <property type="component" value="Unassembled WGS sequence"/>
</dbReference>
<dbReference type="SUPFAM" id="SSF53756">
    <property type="entry name" value="UDP-Glycosyltransferase/glycogen phosphorylase"/>
    <property type="match status" value="1"/>
</dbReference>
<dbReference type="CDD" id="cd03789">
    <property type="entry name" value="GT9_LPS_heptosyltransferase"/>
    <property type="match status" value="1"/>
</dbReference>
<sequence length="368" mass="39855">MSTDWNGVRNVLVMRLDNIGDVVMTGPALRALKEALPGARLTLMCSPAGANAVPLLPWVDDVIVWRAMWQQLGGGVCDPAREEELISLLRERNFDAAVLLTSFSQTPHPAAVACLFAGIPLRLGESKERAPGLLTHEPPFPTDEAGHQAERNLRLLETAGLPVRDRSLFIHISEEARERAAALMPEPYLLLNPFASCSARTYPPEKAARAARLIAEQVGLKVAVTGVEKDRERSQELLAELGPIGVDLLGQTDLSAFAALVARAQLVLTNNTSALHLADATRTPVLVTYSGTDLDTQWQPRSAPFALLRRPTPCHPCYAFTCPFSLECLDFSPEEVVQVGLGLLQQPFRTTEGGLPDEATASHEAGHA</sequence>
<dbReference type="GO" id="GO:0005829">
    <property type="term" value="C:cytosol"/>
    <property type="evidence" value="ECO:0007669"/>
    <property type="project" value="TreeGrafter"/>
</dbReference>
<dbReference type="PANTHER" id="PTHR30160">
    <property type="entry name" value="TETRAACYLDISACCHARIDE 4'-KINASE-RELATED"/>
    <property type="match status" value="1"/>
</dbReference>
<keyword evidence="2 3" id="KW-0808">Transferase</keyword>
<gene>
    <name evidence="3" type="ORF">SAMN00790413_05496</name>
</gene>
<dbReference type="GO" id="GO:0008713">
    <property type="term" value="F:ADP-heptose-lipopolysaccharide heptosyltransferase activity"/>
    <property type="evidence" value="ECO:0007669"/>
    <property type="project" value="TreeGrafter"/>
</dbReference>
<dbReference type="AlphaFoldDB" id="A0A1W1UGW8"/>
<protein>
    <submittedName>
        <fullName evidence="3">ADP-heptose:LPS heptosyltransferase</fullName>
    </submittedName>
</protein>
<dbReference type="Gene3D" id="3.40.50.2000">
    <property type="entry name" value="Glycogen Phosphorylase B"/>
    <property type="match status" value="2"/>
</dbReference>
<evidence type="ECO:0000313" key="3">
    <source>
        <dbReference type="EMBL" id="SMB80336.1"/>
    </source>
</evidence>
<organism evidence="3 4">
    <name type="scientific">Deinococcus hopiensis KR-140</name>
    <dbReference type="NCBI Taxonomy" id="695939"/>
    <lineage>
        <taxon>Bacteria</taxon>
        <taxon>Thermotogati</taxon>
        <taxon>Deinococcota</taxon>
        <taxon>Deinococci</taxon>
        <taxon>Deinococcales</taxon>
        <taxon>Deinococcaceae</taxon>
        <taxon>Deinococcus</taxon>
    </lineage>
</organism>